<dbReference type="Pfam" id="PF02770">
    <property type="entry name" value="Acyl-CoA_dh_M"/>
    <property type="match status" value="1"/>
</dbReference>
<comment type="similarity">
    <text evidence="2">Belongs to the acyl-CoA dehydrogenase family.</text>
</comment>
<dbReference type="InterPro" id="IPR046373">
    <property type="entry name" value="Acyl-CoA_Oxase/DH_mid-dom_sf"/>
</dbReference>
<dbReference type="InterPro" id="IPR037069">
    <property type="entry name" value="AcylCoA_DH/ox_N_sf"/>
</dbReference>
<dbReference type="GO" id="GO:0005737">
    <property type="term" value="C:cytoplasm"/>
    <property type="evidence" value="ECO:0007669"/>
    <property type="project" value="TreeGrafter"/>
</dbReference>
<evidence type="ECO:0000259" key="6">
    <source>
        <dbReference type="PROSITE" id="PS50255"/>
    </source>
</evidence>
<dbReference type="RefSeq" id="XP_009544101.1">
    <property type="nucleotide sequence ID" value="XM_009545806.1"/>
</dbReference>
<dbReference type="PROSITE" id="PS50255">
    <property type="entry name" value="CYTOCHROME_B5_2"/>
    <property type="match status" value="1"/>
</dbReference>
<dbReference type="SUPFAM" id="SSF55856">
    <property type="entry name" value="Cytochrome b5-like heme/steroid binding domain"/>
    <property type="match status" value="1"/>
</dbReference>
<proteinExistence type="inferred from homology"/>
<dbReference type="PANTHER" id="PTHR48083:SF28">
    <property type="entry name" value="ACYL-COA DEHYDROGENASE FAMILY PROTEIN (AFU_ORTHOLOGUE AFUA_6G10880)-RELATED"/>
    <property type="match status" value="1"/>
</dbReference>
<dbReference type="Gene3D" id="2.40.110.10">
    <property type="entry name" value="Butyryl-CoA Dehydrogenase, subunit A, domain 2"/>
    <property type="match status" value="1"/>
</dbReference>
<protein>
    <recommendedName>
        <fullName evidence="6">Cytochrome b5 heme-binding domain-containing protein</fullName>
    </recommendedName>
</protein>
<dbReference type="GO" id="GO:0003995">
    <property type="term" value="F:acyl-CoA dehydrogenase activity"/>
    <property type="evidence" value="ECO:0007669"/>
    <property type="project" value="InterPro"/>
</dbReference>
<comment type="cofactor">
    <cofactor evidence="1">
        <name>FAD</name>
        <dbReference type="ChEBI" id="CHEBI:57692"/>
    </cofactor>
</comment>
<evidence type="ECO:0000313" key="8">
    <source>
        <dbReference type="Proteomes" id="UP000030671"/>
    </source>
</evidence>
<dbReference type="Pfam" id="PF02771">
    <property type="entry name" value="Acyl-CoA_dh_N"/>
    <property type="match status" value="1"/>
</dbReference>
<organism evidence="7 8">
    <name type="scientific">Heterobasidion irregulare (strain TC 32-1)</name>
    <dbReference type="NCBI Taxonomy" id="747525"/>
    <lineage>
        <taxon>Eukaryota</taxon>
        <taxon>Fungi</taxon>
        <taxon>Dikarya</taxon>
        <taxon>Basidiomycota</taxon>
        <taxon>Agaricomycotina</taxon>
        <taxon>Agaricomycetes</taxon>
        <taxon>Russulales</taxon>
        <taxon>Bondarzewiaceae</taxon>
        <taxon>Heterobasidion</taxon>
        <taxon>Heterobasidion annosum species complex</taxon>
    </lineage>
</organism>
<dbReference type="PROSITE" id="PS00072">
    <property type="entry name" value="ACYL_COA_DH_1"/>
    <property type="match status" value="1"/>
</dbReference>
<name>W4KF01_HETIT</name>
<dbReference type="GeneID" id="20670001"/>
<dbReference type="InterPro" id="IPR009075">
    <property type="entry name" value="AcylCo_DH/oxidase_C"/>
</dbReference>
<dbReference type="EMBL" id="KI925456">
    <property type="protein sequence ID" value="ETW84427.1"/>
    <property type="molecule type" value="Genomic_DNA"/>
</dbReference>
<dbReference type="InterPro" id="IPR006091">
    <property type="entry name" value="Acyl-CoA_Oxase/DH_mid-dom"/>
</dbReference>
<evidence type="ECO:0000256" key="3">
    <source>
        <dbReference type="ARBA" id="ARBA00022630"/>
    </source>
</evidence>
<dbReference type="InterPro" id="IPR050741">
    <property type="entry name" value="Acyl-CoA_dehydrogenase"/>
</dbReference>
<dbReference type="STRING" id="747525.W4KF01"/>
<dbReference type="InterPro" id="IPR009100">
    <property type="entry name" value="AcylCoA_DH/oxidase_NM_dom_sf"/>
</dbReference>
<keyword evidence="8" id="KW-1185">Reference proteome</keyword>
<dbReference type="InterPro" id="IPR013786">
    <property type="entry name" value="AcylCoA_DH/ox_N"/>
</dbReference>
<dbReference type="GO" id="GO:0033539">
    <property type="term" value="P:fatty acid beta-oxidation using acyl-CoA dehydrogenase"/>
    <property type="evidence" value="ECO:0007669"/>
    <property type="project" value="TreeGrafter"/>
</dbReference>
<keyword evidence="3" id="KW-0285">Flavoprotein</keyword>
<dbReference type="OrthoDB" id="2588832at2759"/>
<feature type="domain" description="Cytochrome b5 heme-binding" evidence="6">
    <location>
        <begin position="6"/>
        <end position="85"/>
    </location>
</feature>
<evidence type="ECO:0000256" key="4">
    <source>
        <dbReference type="ARBA" id="ARBA00022827"/>
    </source>
</evidence>
<dbReference type="InterPro" id="IPR036400">
    <property type="entry name" value="Cyt_B5-like_heme/steroid_sf"/>
</dbReference>
<dbReference type="Pfam" id="PF00173">
    <property type="entry name" value="Cyt-b5"/>
    <property type="match status" value="1"/>
</dbReference>
<evidence type="ECO:0000256" key="2">
    <source>
        <dbReference type="ARBA" id="ARBA00009347"/>
    </source>
</evidence>
<accession>W4KF01</accession>
<dbReference type="SUPFAM" id="SSF47203">
    <property type="entry name" value="Acyl-CoA dehydrogenase C-terminal domain-like"/>
    <property type="match status" value="1"/>
</dbReference>
<evidence type="ECO:0000256" key="1">
    <source>
        <dbReference type="ARBA" id="ARBA00001974"/>
    </source>
</evidence>
<dbReference type="Gene3D" id="1.10.540.10">
    <property type="entry name" value="Acyl-CoA dehydrogenase/oxidase, N-terminal domain"/>
    <property type="match status" value="1"/>
</dbReference>
<dbReference type="eggNOG" id="KOG0141">
    <property type="taxonomic scope" value="Eukaryota"/>
</dbReference>
<keyword evidence="5" id="KW-0560">Oxidoreductase</keyword>
<dbReference type="Gene3D" id="1.20.140.10">
    <property type="entry name" value="Butyryl-CoA Dehydrogenase, subunit A, domain 3"/>
    <property type="match status" value="1"/>
</dbReference>
<dbReference type="Pfam" id="PF00441">
    <property type="entry name" value="Acyl-CoA_dh_1"/>
    <property type="match status" value="1"/>
</dbReference>
<dbReference type="AlphaFoldDB" id="W4KF01"/>
<sequence>MATKELKEYTAEEVAQHNKEGDLWVVIDATVYDLSKFANLHPGGVGVLLASTVAGKDATEAFFGLHRQEVLRRPAYARLRIGSLAGAAPVVRALAAGEVSRVPYAEPTWLADGYSSPYYSAGHRRFQAAVRAFVMEVVYPDAQRCEEGGQRIAQEVVDKMGEMNITAMRLGPGKHLKGRTLMGGVVTPEEFDYFHELIINFELARCGTRGYMDGLVAGTIIGLPPVLNFGSPAVQAAVVPDVLAGRKFICLAISEAFAGSDVGGLQTEARREGDEWVITGTKKWITNGTFADYFTVGCKTETGFTVILVPRDAPGALSTKPIKTAYSSTAGTAYVTFDRVRVPVGNTLGREGGGLQVMLSNFNHERWMIVSMSLRMQRLVVEEWAQQRRVFGKPLNAQPVIRAKLAAMISRVEAGQNWLENVTHQMNNMSYEEQSDKLAGPIGLLKQFITRTGRATAEDATQIFGGRGITKTGMGRLIENYHRTSPYDAILGGAEDVLGDLGVRQALKKMPKTARL</sequence>
<dbReference type="InterPro" id="IPR001199">
    <property type="entry name" value="Cyt_B5-like_heme/steroid-bd"/>
</dbReference>
<dbReference type="InParanoid" id="W4KF01"/>
<dbReference type="GO" id="GO:0050660">
    <property type="term" value="F:flavin adenine dinucleotide binding"/>
    <property type="evidence" value="ECO:0007669"/>
    <property type="project" value="InterPro"/>
</dbReference>
<evidence type="ECO:0000313" key="7">
    <source>
        <dbReference type="EMBL" id="ETW84427.1"/>
    </source>
</evidence>
<dbReference type="SUPFAM" id="SSF56645">
    <property type="entry name" value="Acyl-CoA dehydrogenase NM domain-like"/>
    <property type="match status" value="1"/>
</dbReference>
<gene>
    <name evidence="7" type="ORF">HETIRDRAFT_313075</name>
</gene>
<dbReference type="InterPro" id="IPR006089">
    <property type="entry name" value="Acyl-CoA_DH_CS"/>
</dbReference>
<dbReference type="SMART" id="SM01117">
    <property type="entry name" value="Cyt-b5"/>
    <property type="match status" value="1"/>
</dbReference>
<dbReference type="Gene3D" id="3.10.120.10">
    <property type="entry name" value="Cytochrome b5-like heme/steroid binding domain"/>
    <property type="match status" value="1"/>
</dbReference>
<dbReference type="PANTHER" id="PTHR48083">
    <property type="entry name" value="MEDIUM-CHAIN SPECIFIC ACYL-COA DEHYDROGENASE, MITOCHONDRIAL-RELATED"/>
    <property type="match status" value="1"/>
</dbReference>
<dbReference type="eggNOG" id="KOG0537">
    <property type="taxonomic scope" value="Eukaryota"/>
</dbReference>
<reference evidence="7 8" key="1">
    <citation type="journal article" date="2012" name="New Phytol.">
        <title>Insight into trade-off between wood decay and parasitism from the genome of a fungal forest pathogen.</title>
        <authorList>
            <person name="Olson A."/>
            <person name="Aerts A."/>
            <person name="Asiegbu F."/>
            <person name="Belbahri L."/>
            <person name="Bouzid O."/>
            <person name="Broberg A."/>
            <person name="Canback B."/>
            <person name="Coutinho P.M."/>
            <person name="Cullen D."/>
            <person name="Dalman K."/>
            <person name="Deflorio G."/>
            <person name="van Diepen L.T."/>
            <person name="Dunand C."/>
            <person name="Duplessis S."/>
            <person name="Durling M."/>
            <person name="Gonthier P."/>
            <person name="Grimwood J."/>
            <person name="Fossdal C.G."/>
            <person name="Hansson D."/>
            <person name="Henrissat B."/>
            <person name="Hietala A."/>
            <person name="Himmelstrand K."/>
            <person name="Hoffmeister D."/>
            <person name="Hogberg N."/>
            <person name="James T.Y."/>
            <person name="Karlsson M."/>
            <person name="Kohler A."/>
            <person name="Kues U."/>
            <person name="Lee Y.H."/>
            <person name="Lin Y.C."/>
            <person name="Lind M."/>
            <person name="Lindquist E."/>
            <person name="Lombard V."/>
            <person name="Lucas S."/>
            <person name="Lunden K."/>
            <person name="Morin E."/>
            <person name="Murat C."/>
            <person name="Park J."/>
            <person name="Raffaello T."/>
            <person name="Rouze P."/>
            <person name="Salamov A."/>
            <person name="Schmutz J."/>
            <person name="Solheim H."/>
            <person name="Stahlberg J."/>
            <person name="Velez H."/>
            <person name="de Vries R.P."/>
            <person name="Wiebenga A."/>
            <person name="Woodward S."/>
            <person name="Yakovlev I."/>
            <person name="Garbelotto M."/>
            <person name="Martin F."/>
            <person name="Grigoriev I.V."/>
            <person name="Stenlid J."/>
        </authorList>
    </citation>
    <scope>NUCLEOTIDE SEQUENCE [LARGE SCALE GENOMIC DNA]</scope>
    <source>
        <strain evidence="7 8">TC 32-1</strain>
    </source>
</reference>
<dbReference type="Proteomes" id="UP000030671">
    <property type="component" value="Unassembled WGS sequence"/>
</dbReference>
<dbReference type="InterPro" id="IPR036250">
    <property type="entry name" value="AcylCo_DH-like_C"/>
</dbReference>
<dbReference type="KEGG" id="hir:HETIRDRAFT_313075"/>
<dbReference type="HOGENOM" id="CLU_018204_4_4_1"/>
<evidence type="ECO:0000256" key="5">
    <source>
        <dbReference type="ARBA" id="ARBA00023002"/>
    </source>
</evidence>
<keyword evidence="4" id="KW-0274">FAD</keyword>